<dbReference type="InterPro" id="IPR027417">
    <property type="entry name" value="P-loop_NTPase"/>
</dbReference>
<dbReference type="EMBL" id="SGWV01000010">
    <property type="protein sequence ID" value="RZS53154.1"/>
    <property type="molecule type" value="Genomic_DNA"/>
</dbReference>
<evidence type="ECO:0000259" key="3">
    <source>
        <dbReference type="Pfam" id="PF19778"/>
    </source>
</evidence>
<feature type="compositionally biased region" description="Basic and acidic residues" evidence="1">
    <location>
        <begin position="206"/>
        <end position="223"/>
    </location>
</feature>
<accession>A0A4Q7LG33</accession>
<sequence length="1038" mass="115356">MKLHFDPDLPHQQAAIEAVCDLFRGQEVCRSDFSVSGPVGDDGQGQGVLDGMLATGDGGIGNRLSIDDAAILRNLQAVQLRHGLPPSERLTPDFTVEMETGTGKTYVYLRTMFELQRRYGWTKFVIVVPSVAIREGVHKTLQITREHFGTLYPGAKGCTFFTYDAARLGQVRQFATSAQLQVMVVSVGAINKFGDAEAAAAEEADEAQRRERSRNVMYRASEKTGGERPIDLVRATRPIVIVDEPQSVDGGIDGRGRQALARMDPLCTLRYSATHVDTHNPVYRLDAVEACERGLVKQIEVASATVDQAHNRPHVRLLRIASRAGQITASVELDVLGSAGHVRRQTVSVQDGDELQRITGRELYAGMRIGTLRTAARQSKQEALMALHLPDGPVYLREGEQHAGIEPLVLARLMIRRTIREHLRKQRRLRPLGVKVLSLFFVEAVARYRLHDEHGDPQPGPYATIFEEEYERWSRHPDFSDLFDPASPDVRAAGEVHAGYFSVDRQRIGKRMVELARDTSGSSTADDETYGLIMRDKEKLLGFASPLQFIFSHSALKEGWDNPNVFQICQFSTRQTERWRRQTIGRGLRLCVDQTGARVGGAEVNTLTVIAHEGYREFAEALQKEFETDGLAFGMVPGHLFAATPVALPDGGVTALGLAASTALVEHLRARAMVDADGHVTDALRRALHGGTLPLPAELEPHRGSIEAALRKVCGRIEIGNTDEHCVVPVRRAVLDSPEFKALWERIKFKTTYRVAFDPERLIQTCIDAVRRAAPIGRARLQWRQAGLAIGASGIEAEERAGAELLALDESDVALPDLLSDLHDRTQLTRRSLVRILVESGRLDDFARNPQRYIETVAEAIKRCKQLALVDGIRYQRLGDEAYYAQELFEQQELSGYLRDMLCDTRRSVYQHVLCDSEVERAFADQLEKNDAIKVYAKLPKWFKVPTPLGHYNPDWAVLVSTPAGERLYFVAETKGSLVASDLREAERAKTDYGRAHFEALAESLAPSLPVGEKAVCYERFTDVAGLVERAQQGSMPA</sequence>
<dbReference type="InterPro" id="IPR045572">
    <property type="entry name" value="RE_endonuc_C"/>
</dbReference>
<evidence type="ECO:0000313" key="5">
    <source>
        <dbReference type="Proteomes" id="UP000293433"/>
    </source>
</evidence>
<dbReference type="SUPFAM" id="SSF52540">
    <property type="entry name" value="P-loop containing nucleoside triphosphate hydrolases"/>
    <property type="match status" value="2"/>
</dbReference>
<dbReference type="Pfam" id="PF19778">
    <property type="entry name" value="RE_endonuc"/>
    <property type="match status" value="1"/>
</dbReference>
<dbReference type="InterPro" id="IPR006935">
    <property type="entry name" value="Helicase/UvrB_N"/>
</dbReference>
<feature type="domain" description="Helicase/UvrB N-terminal" evidence="2">
    <location>
        <begin position="91"/>
        <end position="144"/>
    </location>
</feature>
<dbReference type="OrthoDB" id="9804145at2"/>
<dbReference type="GO" id="GO:0003677">
    <property type="term" value="F:DNA binding"/>
    <property type="evidence" value="ECO:0007669"/>
    <property type="project" value="InterPro"/>
</dbReference>
<dbReference type="GO" id="GO:0005524">
    <property type="term" value="F:ATP binding"/>
    <property type="evidence" value="ECO:0007669"/>
    <property type="project" value="InterPro"/>
</dbReference>
<name>A0A4Q7LG33_9BURK</name>
<dbReference type="Pfam" id="PF04851">
    <property type="entry name" value="ResIII"/>
    <property type="match status" value="1"/>
</dbReference>
<organism evidence="4 5">
    <name type="scientific">Sphaerotilus mobilis</name>
    <dbReference type="NCBI Taxonomy" id="47994"/>
    <lineage>
        <taxon>Bacteria</taxon>
        <taxon>Pseudomonadati</taxon>
        <taxon>Pseudomonadota</taxon>
        <taxon>Betaproteobacteria</taxon>
        <taxon>Burkholderiales</taxon>
        <taxon>Sphaerotilaceae</taxon>
        <taxon>Sphaerotilus</taxon>
    </lineage>
</organism>
<proteinExistence type="predicted"/>
<dbReference type="Proteomes" id="UP000293433">
    <property type="component" value="Unassembled WGS sequence"/>
</dbReference>
<comment type="caution">
    <text evidence="4">The sequence shown here is derived from an EMBL/GenBank/DDBJ whole genome shotgun (WGS) entry which is preliminary data.</text>
</comment>
<evidence type="ECO:0000313" key="4">
    <source>
        <dbReference type="EMBL" id="RZS53154.1"/>
    </source>
</evidence>
<evidence type="ECO:0000256" key="1">
    <source>
        <dbReference type="SAM" id="MobiDB-lite"/>
    </source>
</evidence>
<reference evidence="4 5" key="1">
    <citation type="submission" date="2019-02" db="EMBL/GenBank/DDBJ databases">
        <title>Genomic Encyclopedia of Type Strains, Phase IV (KMG-IV): sequencing the most valuable type-strain genomes for metagenomic binning, comparative biology and taxonomic classification.</title>
        <authorList>
            <person name="Goeker M."/>
        </authorList>
    </citation>
    <scope>NUCLEOTIDE SEQUENCE [LARGE SCALE GENOMIC DNA]</scope>
    <source>
        <strain evidence="4 5">DSM 10617</strain>
    </source>
</reference>
<protein>
    <submittedName>
        <fullName evidence="4">Type III restriction enzyme</fullName>
    </submittedName>
</protein>
<dbReference type="Gene3D" id="3.40.50.300">
    <property type="entry name" value="P-loop containing nucleotide triphosphate hydrolases"/>
    <property type="match status" value="2"/>
</dbReference>
<dbReference type="RefSeq" id="WP_130482619.1">
    <property type="nucleotide sequence ID" value="NZ_SGWV01000010.1"/>
</dbReference>
<feature type="domain" description="Type III restriction enzyme C-terminal endonuclease" evidence="3">
    <location>
        <begin position="907"/>
        <end position="1002"/>
    </location>
</feature>
<gene>
    <name evidence="4" type="ORF">EV685_2780</name>
</gene>
<dbReference type="GO" id="GO:0015668">
    <property type="term" value="F:type III site-specific deoxyribonuclease activity"/>
    <property type="evidence" value="ECO:0007669"/>
    <property type="project" value="InterPro"/>
</dbReference>
<keyword evidence="5" id="KW-1185">Reference proteome</keyword>
<evidence type="ECO:0000259" key="2">
    <source>
        <dbReference type="Pfam" id="PF04851"/>
    </source>
</evidence>
<dbReference type="AlphaFoldDB" id="A0A4Q7LG33"/>
<feature type="region of interest" description="Disordered" evidence="1">
    <location>
        <begin position="203"/>
        <end position="223"/>
    </location>
</feature>